<feature type="region of interest" description="Disordered" evidence="1">
    <location>
        <begin position="551"/>
        <end position="579"/>
    </location>
</feature>
<evidence type="ECO:0000313" key="2">
    <source>
        <dbReference type="EMBL" id="CAK9064152.1"/>
    </source>
</evidence>
<dbReference type="InterPro" id="IPR029063">
    <property type="entry name" value="SAM-dependent_MTases_sf"/>
</dbReference>
<dbReference type="SUPFAM" id="SSF53335">
    <property type="entry name" value="S-adenosyl-L-methionine-dependent methyltransferases"/>
    <property type="match status" value="1"/>
</dbReference>
<accession>A0ABP0NK61</accession>
<feature type="compositionally biased region" description="Acidic residues" evidence="1">
    <location>
        <begin position="556"/>
        <end position="573"/>
    </location>
</feature>
<evidence type="ECO:0000313" key="3">
    <source>
        <dbReference type="Proteomes" id="UP001642464"/>
    </source>
</evidence>
<sequence>MGKRKLRADADETITPSSSLWFQTDLDLPAATSPGSREDLWHWPTWAVQRVQQAGMLSNLVNKFRSGVELTTDYSGVGTGEVALQFIQEAVCRLGIRARETPSGWPSVACVRAGDLTEHCRKLLMCHRDGPTKPACSIFGDILKRIPPTLLETLKSLRQSYVDRRDYQAAGKVARHTATARLGREFMHAAWKMMEEADAESFPHQAWCYQHGRLCPCNKRKRVGAFSVHIAGPTCVDWSMLGDRDGWLGKAVLAFLCWLHELVRDRDDAPDMVIVENVDQFDEGLLSDLAKPVFHMAVMNVDPSQFGWPCTRNRKYMVLLRHDVVAWAPPALRDPPTVFQQLFERPVSLDGRVFVSAPESYVASFHASWARRKNMPEKQLDGGMWPAKLLMSSGVRERAREWEEKCRKHKGLDRHQTAFYLMNITQSVSRSPCVSLVPALIQNSTLFSMLHQRVMTFPEMYEVQGRPMFVDDSLPFQCPFKEVVLGHEQRQGEPDQLLHLPRRQLNREHSACEPGPLHLRSMAGNGMHVVAIGHILLYALAATQVIGGAGPPSQELVEDNDTQDTEDTLEDTCLDTYRS</sequence>
<name>A0ABP0NK61_9DINO</name>
<dbReference type="Proteomes" id="UP001642464">
    <property type="component" value="Unassembled WGS sequence"/>
</dbReference>
<dbReference type="Gene3D" id="3.40.50.150">
    <property type="entry name" value="Vaccinia Virus protein VP39"/>
    <property type="match status" value="1"/>
</dbReference>
<evidence type="ECO:0000256" key="1">
    <source>
        <dbReference type="SAM" id="MobiDB-lite"/>
    </source>
</evidence>
<organism evidence="2 3">
    <name type="scientific">Durusdinium trenchii</name>
    <dbReference type="NCBI Taxonomy" id="1381693"/>
    <lineage>
        <taxon>Eukaryota</taxon>
        <taxon>Sar</taxon>
        <taxon>Alveolata</taxon>
        <taxon>Dinophyceae</taxon>
        <taxon>Suessiales</taxon>
        <taxon>Symbiodiniaceae</taxon>
        <taxon>Durusdinium</taxon>
    </lineage>
</organism>
<protein>
    <submittedName>
        <fullName evidence="2">Uncharacterized protein</fullName>
    </submittedName>
</protein>
<proteinExistence type="predicted"/>
<dbReference type="EMBL" id="CAXAMM010029147">
    <property type="protein sequence ID" value="CAK9064152.1"/>
    <property type="molecule type" value="Genomic_DNA"/>
</dbReference>
<keyword evidence="3" id="KW-1185">Reference proteome</keyword>
<comment type="caution">
    <text evidence="2">The sequence shown here is derived from an EMBL/GenBank/DDBJ whole genome shotgun (WGS) entry which is preliminary data.</text>
</comment>
<gene>
    <name evidence="2" type="ORF">SCF082_LOCUS33092</name>
</gene>
<reference evidence="2 3" key="1">
    <citation type="submission" date="2024-02" db="EMBL/GenBank/DDBJ databases">
        <authorList>
            <person name="Chen Y."/>
            <person name="Shah S."/>
            <person name="Dougan E. K."/>
            <person name="Thang M."/>
            <person name="Chan C."/>
        </authorList>
    </citation>
    <scope>NUCLEOTIDE SEQUENCE [LARGE SCALE GENOMIC DNA]</scope>
</reference>